<comment type="caution">
    <text evidence="1">The sequence shown here is derived from an EMBL/GenBank/DDBJ whole genome shotgun (WGS) entry which is preliminary data.</text>
</comment>
<organism evidence="1 2">
    <name type="scientific">Metarhizium guizhouense (strain ARSEF 977)</name>
    <dbReference type="NCBI Taxonomy" id="1276136"/>
    <lineage>
        <taxon>Eukaryota</taxon>
        <taxon>Fungi</taxon>
        <taxon>Dikarya</taxon>
        <taxon>Ascomycota</taxon>
        <taxon>Pezizomycotina</taxon>
        <taxon>Sordariomycetes</taxon>
        <taxon>Hypocreomycetidae</taxon>
        <taxon>Hypocreales</taxon>
        <taxon>Clavicipitaceae</taxon>
        <taxon>Metarhizium</taxon>
    </lineage>
</organism>
<evidence type="ECO:0000313" key="2">
    <source>
        <dbReference type="Proteomes" id="UP000031192"/>
    </source>
</evidence>
<name>A0A0B4HPZ0_METGA</name>
<sequence length="172" mass="20211">MQHSGVSTDSASEFDCKSFHVPARFLNVVIDQTSTIGLKAPARDVVRCEDVVFLDNVYEVSEFQGPLDDKKDELWDLLYRSRHQYHRHRRRSSQKATELYHGGSWNERRWHHFSRRLSSTALLGKENLSPPLVYYIPPVVFKSSHDDQNSLRKSLYPERFPDYSVFFQQYAN</sequence>
<dbReference type="AlphaFoldDB" id="A0A0B4HPZ0"/>
<proteinExistence type="predicted"/>
<accession>A0A0B4HPZ0</accession>
<protein>
    <submittedName>
        <fullName evidence="1">Uncharacterized protein</fullName>
    </submittedName>
</protein>
<evidence type="ECO:0000313" key="1">
    <source>
        <dbReference type="EMBL" id="KID92166.1"/>
    </source>
</evidence>
<dbReference type="Proteomes" id="UP000031192">
    <property type="component" value="Unassembled WGS sequence"/>
</dbReference>
<dbReference type="EMBL" id="AZNH01000002">
    <property type="protein sequence ID" value="KID92166.1"/>
    <property type="molecule type" value="Genomic_DNA"/>
</dbReference>
<reference evidence="1 2" key="1">
    <citation type="journal article" date="2014" name="Proc. Natl. Acad. Sci. U.S.A.">
        <title>Trajectory and genomic determinants of fungal-pathogen speciation and host adaptation.</title>
        <authorList>
            <person name="Hu X."/>
            <person name="Xiao G."/>
            <person name="Zheng P."/>
            <person name="Shang Y."/>
            <person name="Su Y."/>
            <person name="Zhang X."/>
            <person name="Liu X."/>
            <person name="Zhan S."/>
            <person name="St Leger R.J."/>
            <person name="Wang C."/>
        </authorList>
    </citation>
    <scope>NUCLEOTIDE SEQUENCE [LARGE SCALE GENOMIC DNA]</scope>
    <source>
        <strain evidence="1 2">ARSEF 977</strain>
    </source>
</reference>
<gene>
    <name evidence="1" type="ORF">MGU_01077</name>
</gene>
<keyword evidence="2" id="KW-1185">Reference proteome</keyword>
<dbReference type="HOGENOM" id="CLU_1555632_0_0_1"/>